<keyword evidence="2" id="KW-1185">Reference proteome</keyword>
<organism evidence="1 2">
    <name type="scientific">Lausannevirus</name>
    <dbReference type="NCBI Taxonomy" id="999883"/>
    <lineage>
        <taxon>Viruses</taxon>
        <taxon>Varidnaviria</taxon>
        <taxon>Bamfordvirae</taxon>
        <taxon>Nucleocytoviricota</taxon>
        <taxon>Megaviricetes</taxon>
        <taxon>Pimascovirales</taxon>
        <taxon>Pimascovirales incertae sedis</taxon>
        <taxon>Marseilleviridae</taxon>
        <taxon>Losannavirus</taxon>
        <taxon>Losannavirus lausannense</taxon>
    </lineage>
</organism>
<name>F2WM25_9VIRU</name>
<dbReference type="Proteomes" id="UP000203366">
    <property type="component" value="Segment"/>
</dbReference>
<gene>
    <name evidence="1" type="ORF">LAU_0448</name>
</gene>
<reference evidence="1 2" key="1">
    <citation type="journal article" date="2011" name="Environ. Microbiol.">
        <title>Lausannevirus, a giant amoebal virus encoding histone doublets.</title>
        <authorList>
            <person name="Thomas V."/>
            <person name="Bertelli C."/>
            <person name="Collyn F."/>
            <person name="Casson N."/>
            <person name="Telenti A."/>
            <person name="Goesmann A."/>
            <person name="Croxatto A."/>
            <person name="Greub G."/>
        </authorList>
    </citation>
    <scope>NUCLEOTIDE SEQUENCE [LARGE SCALE GENOMIC DNA]</scope>
    <source>
        <strain evidence="1">7715</strain>
    </source>
</reference>
<accession>F2WM25</accession>
<proteinExistence type="predicted"/>
<dbReference type="EMBL" id="HQ113105">
    <property type="protein sequence ID" value="AEA07298.1"/>
    <property type="molecule type" value="Genomic_DNA"/>
</dbReference>
<dbReference type="KEGG" id="vg:10400030"/>
<dbReference type="GeneID" id="10400030"/>
<protein>
    <submittedName>
        <fullName evidence="1">Uncharacterized protein</fullName>
    </submittedName>
</protein>
<evidence type="ECO:0000313" key="1">
    <source>
        <dbReference type="EMBL" id="AEA07298.1"/>
    </source>
</evidence>
<evidence type="ECO:0000313" key="2">
    <source>
        <dbReference type="Proteomes" id="UP000203366"/>
    </source>
</evidence>
<sequence length="48" mass="6013">MEPFNHRKARELRELQRQYMQVLIVEEFVLSQKQREKKLKGQNRKRSK</sequence>
<dbReference type="RefSeq" id="YP_004347410.1">
    <property type="nucleotide sequence ID" value="NC_015326.1"/>
</dbReference>